<name>A0A9Q1CNN7_HOLLE</name>
<accession>A0A9Q1CNN7</accession>
<evidence type="ECO:0000313" key="1">
    <source>
        <dbReference type="EMBL" id="KAJ8048558.1"/>
    </source>
</evidence>
<sequence length="112" mass="13177">MVARCIYQKVKYHCYVISFMKPVGYNKFIWLQKSDYAQVPRSEILAVIPTPPYPVTTRHYSFSQATADYITSKMDTYLVKLKKPGFDHNFFNSFVHKNIFLIKIICTHICDL</sequence>
<comment type="caution">
    <text evidence="1">The sequence shown here is derived from an EMBL/GenBank/DDBJ whole genome shotgun (WGS) entry which is preliminary data.</text>
</comment>
<dbReference type="EMBL" id="JAIZAY010000001">
    <property type="protein sequence ID" value="KAJ8048558.1"/>
    <property type="molecule type" value="Genomic_DNA"/>
</dbReference>
<dbReference type="Proteomes" id="UP001152320">
    <property type="component" value="Chromosome 1"/>
</dbReference>
<keyword evidence="2" id="KW-1185">Reference proteome</keyword>
<gene>
    <name evidence="1" type="ORF">HOLleu_00919</name>
</gene>
<organism evidence="1 2">
    <name type="scientific">Holothuria leucospilota</name>
    <name type="common">Black long sea cucumber</name>
    <name type="synonym">Mertensiothuria leucospilota</name>
    <dbReference type="NCBI Taxonomy" id="206669"/>
    <lineage>
        <taxon>Eukaryota</taxon>
        <taxon>Metazoa</taxon>
        <taxon>Echinodermata</taxon>
        <taxon>Eleutherozoa</taxon>
        <taxon>Echinozoa</taxon>
        <taxon>Holothuroidea</taxon>
        <taxon>Aspidochirotacea</taxon>
        <taxon>Aspidochirotida</taxon>
        <taxon>Holothuriidae</taxon>
        <taxon>Holothuria</taxon>
    </lineage>
</organism>
<protein>
    <submittedName>
        <fullName evidence="1">Uncharacterized protein</fullName>
    </submittedName>
</protein>
<evidence type="ECO:0000313" key="2">
    <source>
        <dbReference type="Proteomes" id="UP001152320"/>
    </source>
</evidence>
<dbReference type="AlphaFoldDB" id="A0A9Q1CNN7"/>
<proteinExistence type="predicted"/>
<reference evidence="1" key="1">
    <citation type="submission" date="2021-10" db="EMBL/GenBank/DDBJ databases">
        <title>Tropical sea cucumber genome reveals ecological adaptation and Cuvierian tubules defense mechanism.</title>
        <authorList>
            <person name="Chen T."/>
        </authorList>
    </citation>
    <scope>NUCLEOTIDE SEQUENCE</scope>
    <source>
        <strain evidence="1">Nanhai2018</strain>
        <tissue evidence="1">Muscle</tissue>
    </source>
</reference>